<dbReference type="RefSeq" id="WP_098491488.1">
    <property type="nucleotide sequence ID" value="NZ_NUWN01000055.1"/>
</dbReference>
<accession>A0A2B0M8I3</accession>
<evidence type="ECO:0000256" key="4">
    <source>
        <dbReference type="ARBA" id="ARBA00022525"/>
    </source>
</evidence>
<feature type="chain" id="PRO_5011833263" description="Thiol-activated cytolysin" evidence="13">
    <location>
        <begin position="35"/>
        <end position="513"/>
    </location>
</feature>
<keyword evidence="7 13" id="KW-0354">Hemolysis</keyword>
<dbReference type="GO" id="GO:0090729">
    <property type="term" value="F:toxin activity"/>
    <property type="evidence" value="ECO:0007669"/>
    <property type="project" value="UniProtKB-KW"/>
</dbReference>
<sequence length="513" mass="56742">MNFLKIIKNNKGIKFLVCLLISFCTINYSSISFAETKTGNSADATKNASSIDTGIANLKYNNQEVLAVNGDKVESFVPKESMNSNGKFVVVEREKKSLTTSPVDISIIDSVANRTYPGAVQLANKAFADNQPSLLVAKRKPLNISIDLPGMRKENTVTVQNPTYSNVSGAVDDLVSTWNEKYSTTHTLPARMQYTESMVYSKSQIASALNVNAKYLDNGLNIDFNAVANGEKKVMVAAYKQIFYTVSAELPNNPSDLFDNSVTFAELTRKGVSNTAPPVMVSNVAYGRTIYVKLETTSKSKDVQAAFKALLKNNSVETSGQYKDIFEDSTFTAVVLGGDAKEHNKVVTKDFNEIRNIIKDNAELSPKNPAYPISYTSTFLKDNATAAVHNNTDYIETTTTEYSSAKMTLDHYGAYVAQFDVSWDEFSYDKNGKEVLTHKIWEGSGRDKTAHFSTVIPLPPNSKNIKVVARECTGLAWEWWRTVINEQNVPLTNEINIWIGGTTLYPTSNISYN</sequence>
<keyword evidence="13" id="KW-0732">Signal</keyword>
<dbReference type="Proteomes" id="UP000242656">
    <property type="component" value="Unassembled WGS sequence"/>
</dbReference>
<evidence type="ECO:0000256" key="8">
    <source>
        <dbReference type="ARBA" id="ARBA00022852"/>
    </source>
</evidence>
<evidence type="ECO:0000256" key="7">
    <source>
        <dbReference type="ARBA" id="ARBA00022735"/>
    </source>
</evidence>
<dbReference type="SUPFAM" id="SSF56978">
    <property type="entry name" value="Perfringolysin"/>
    <property type="match status" value="1"/>
</dbReference>
<evidence type="ECO:0000313" key="16">
    <source>
        <dbReference type="Proteomes" id="UP000242656"/>
    </source>
</evidence>
<dbReference type="InterPro" id="IPR036363">
    <property type="entry name" value="Thiol_cytolysin_ab_sf"/>
</dbReference>
<protein>
    <recommendedName>
        <fullName evidence="13">Thiol-activated cytolysin</fullName>
    </recommendedName>
</protein>
<dbReference type="Pfam" id="PF01289">
    <property type="entry name" value="Thiol_cytolysin"/>
    <property type="match status" value="1"/>
</dbReference>
<keyword evidence="12 13" id="KW-0472">Membrane</keyword>
<dbReference type="Gene3D" id="2.60.40.1430">
    <property type="entry name" value="Perfringolysin, domain 4"/>
    <property type="match status" value="1"/>
</dbReference>
<keyword evidence="5 13" id="KW-0800">Toxin</keyword>
<keyword evidence="11 13" id="KW-0446">Lipid-binding</keyword>
<evidence type="ECO:0000259" key="14">
    <source>
        <dbReference type="Pfam" id="PF17440"/>
    </source>
</evidence>
<evidence type="ECO:0000313" key="15">
    <source>
        <dbReference type="EMBL" id="PFK37830.1"/>
    </source>
</evidence>
<dbReference type="Gene3D" id="3.90.840.10">
    <property type="entry name" value="Thiol-activated cytolysin superfamily/Thiol-activated cytolysin, alpha-beta domain"/>
    <property type="match status" value="1"/>
</dbReference>
<dbReference type="AlphaFoldDB" id="A0A2B0M8I3"/>
<evidence type="ECO:0000256" key="2">
    <source>
        <dbReference type="ARBA" id="ARBA00008503"/>
    </source>
</evidence>
<name>A0A2B0M8I3_BACCE</name>
<proteinExistence type="inferred from homology"/>
<organism evidence="15 16">
    <name type="scientific">Bacillus cereus</name>
    <dbReference type="NCBI Taxonomy" id="1396"/>
    <lineage>
        <taxon>Bacteria</taxon>
        <taxon>Bacillati</taxon>
        <taxon>Bacillota</taxon>
        <taxon>Bacilli</taxon>
        <taxon>Bacillales</taxon>
        <taxon>Bacillaceae</taxon>
        <taxon>Bacillus</taxon>
        <taxon>Bacillus cereus group</taxon>
    </lineage>
</organism>
<comment type="subcellular location">
    <subcellularLocation>
        <location evidence="1">Host membrane</location>
        <topology evidence="1">Multi-pass membrane protein</topology>
    </subcellularLocation>
    <subcellularLocation>
        <location evidence="13">Secreted</location>
    </subcellularLocation>
    <subcellularLocation>
        <location evidence="13">Host cell membrane</location>
        <topology evidence="13">Multi-pass membrane protein</topology>
    </subcellularLocation>
</comment>
<keyword evidence="13" id="KW-1032">Host cell membrane</keyword>
<reference evidence="15 16" key="1">
    <citation type="submission" date="2017-09" db="EMBL/GenBank/DDBJ databases">
        <title>Large-scale bioinformatics analysis of Bacillus genomes uncovers conserved roles of natural products in bacterial physiology.</title>
        <authorList>
            <consortium name="Agbiome Team Llc"/>
            <person name="Bleich R.M."/>
            <person name="Grubbs K.J."/>
            <person name="Santa Maria K.C."/>
            <person name="Allen S.E."/>
            <person name="Farag S."/>
            <person name="Shank E.A."/>
            <person name="Bowers A."/>
        </authorList>
    </citation>
    <scope>NUCLEOTIDE SEQUENCE [LARGE SCALE GENOMIC DNA]</scope>
    <source>
        <strain evidence="15 16">AFS083043</strain>
    </source>
</reference>
<dbReference type="GO" id="GO:0031640">
    <property type="term" value="P:killing of cells of another organism"/>
    <property type="evidence" value="ECO:0007669"/>
    <property type="project" value="UniProtKB-KW"/>
</dbReference>
<comment type="caution">
    <text evidence="15">The sequence shown here is derived from an EMBL/GenBank/DDBJ whole genome shotgun (WGS) entry which is preliminary data.</text>
</comment>
<dbReference type="GO" id="GO:0015485">
    <property type="term" value="F:cholesterol binding"/>
    <property type="evidence" value="ECO:0007669"/>
    <property type="project" value="InterPro"/>
</dbReference>
<comment type="function">
    <text evidence="13">A cholesterol-dependent toxin that causes cytolysis by forming pores in cholesterol containing host membranes. After binding to target membranes, the protein undergoes a major conformation change, leading to its insertion in the host membrane and formation of an oligomeric pore complex. Cholesterol is required for binding to host membranes, membrane insertion and pore formation; cholesterol binding is mediated by a Thr-Leu pair in the C-terminus. Can be reversibly inactivated by oxidation.</text>
</comment>
<keyword evidence="6 13" id="KW-0812">Transmembrane</keyword>
<evidence type="ECO:0000256" key="3">
    <source>
        <dbReference type="ARBA" id="ARBA00022452"/>
    </source>
</evidence>
<gene>
    <name evidence="15" type="ORF">COI93_15135</name>
</gene>
<keyword evidence="8 13" id="KW-0204">Cytolysis</keyword>
<evidence type="ECO:0000256" key="12">
    <source>
        <dbReference type="ARBA" id="ARBA00023136"/>
    </source>
</evidence>
<keyword evidence="10" id="KW-0843">Virulence</keyword>
<dbReference type="EMBL" id="NUWN01000055">
    <property type="protein sequence ID" value="PFK37830.1"/>
    <property type="molecule type" value="Genomic_DNA"/>
</dbReference>
<feature type="domain" description="Thiol-activated cytolysin C-terminal" evidence="14">
    <location>
        <begin position="406"/>
        <end position="506"/>
    </location>
</feature>
<dbReference type="GO" id="GO:0020002">
    <property type="term" value="C:host cell plasma membrane"/>
    <property type="evidence" value="ECO:0007669"/>
    <property type="project" value="UniProtKB-SubCell"/>
</dbReference>
<feature type="signal peptide" evidence="13">
    <location>
        <begin position="1"/>
        <end position="34"/>
    </location>
</feature>
<evidence type="ECO:0000256" key="9">
    <source>
        <dbReference type="ARBA" id="ARBA00022870"/>
    </source>
</evidence>
<dbReference type="PROSITE" id="PS00481">
    <property type="entry name" value="THIOL_CYTOLYSINS"/>
    <property type="match status" value="1"/>
</dbReference>
<keyword evidence="9 13" id="KW-1043">Host membrane</keyword>
<dbReference type="Gene3D" id="3.40.30.40">
    <property type="entry name" value="Perfringolysin"/>
    <property type="match status" value="1"/>
</dbReference>
<evidence type="ECO:0000256" key="11">
    <source>
        <dbReference type="ARBA" id="ARBA00023121"/>
    </source>
</evidence>
<dbReference type="Gene3D" id="3.30.1040.20">
    <property type="match status" value="1"/>
</dbReference>
<evidence type="ECO:0000256" key="6">
    <source>
        <dbReference type="ARBA" id="ARBA00022692"/>
    </source>
</evidence>
<dbReference type="Pfam" id="PF17440">
    <property type="entry name" value="Thiol_cytolys_C"/>
    <property type="match status" value="1"/>
</dbReference>
<comment type="similarity">
    <text evidence="2 13">Belongs to the cholesterol-dependent cytolysin family.</text>
</comment>
<dbReference type="InterPro" id="IPR038700">
    <property type="entry name" value="Thiol_cytolys_C_sf"/>
</dbReference>
<evidence type="ECO:0000256" key="1">
    <source>
        <dbReference type="ARBA" id="ARBA00004301"/>
    </source>
</evidence>
<dbReference type="InterPro" id="IPR035390">
    <property type="entry name" value="Thiol_cytolys_C"/>
</dbReference>
<dbReference type="PRINTS" id="PR01400">
    <property type="entry name" value="TACYTOLYSIN"/>
</dbReference>
<evidence type="ECO:0000256" key="13">
    <source>
        <dbReference type="RuleBase" id="RU364025"/>
    </source>
</evidence>
<keyword evidence="3 13" id="KW-1134">Transmembrane beta strand</keyword>
<evidence type="ECO:0000256" key="5">
    <source>
        <dbReference type="ARBA" id="ARBA00022656"/>
    </source>
</evidence>
<keyword evidence="4 13" id="KW-0964">Secreted</keyword>
<evidence type="ECO:0000256" key="10">
    <source>
        <dbReference type="ARBA" id="ARBA00023026"/>
    </source>
</evidence>
<dbReference type="InterPro" id="IPR036359">
    <property type="entry name" value="Thiol_cytolysin_sf"/>
</dbReference>
<dbReference type="GO" id="GO:0005576">
    <property type="term" value="C:extracellular region"/>
    <property type="evidence" value="ECO:0007669"/>
    <property type="project" value="UniProtKB-SubCell"/>
</dbReference>
<dbReference type="InterPro" id="IPR001869">
    <property type="entry name" value="Thiol_cytolysin"/>
</dbReference>